<dbReference type="PANTHER" id="PTHR21235">
    <property type="entry name" value="IMIDAZOLE GLYCEROL PHOSPHATE SYNTHASE SUBUNIT HISF/H IGP SYNTHASE SUBUNIT HISF/H"/>
    <property type="match status" value="1"/>
</dbReference>
<comment type="subunit">
    <text evidence="3">Heterodimer of HisH and HisF.</text>
</comment>
<dbReference type="RefSeq" id="WP_395272279.1">
    <property type="nucleotide sequence ID" value="NZ_JBHEGD010000001.1"/>
</dbReference>
<evidence type="ECO:0000256" key="3">
    <source>
        <dbReference type="ARBA" id="ARBA00011152"/>
    </source>
</evidence>
<evidence type="ECO:0000256" key="9">
    <source>
        <dbReference type="ARBA" id="ARBA00030264"/>
    </source>
</evidence>
<dbReference type="InterPro" id="IPR004651">
    <property type="entry name" value="HisF"/>
</dbReference>
<evidence type="ECO:0000313" key="12">
    <source>
        <dbReference type="EMBL" id="MFH6597921.1"/>
    </source>
</evidence>
<keyword evidence="5 11" id="KW-0028">Amino-acid biosynthesis</keyword>
<dbReference type="CDD" id="cd04731">
    <property type="entry name" value="HisF"/>
    <property type="match status" value="1"/>
</dbReference>
<evidence type="ECO:0000256" key="2">
    <source>
        <dbReference type="ARBA" id="ARBA00009667"/>
    </source>
</evidence>
<proteinExistence type="inferred from homology"/>
<reference evidence="12 13" key="1">
    <citation type="submission" date="2024-09" db="EMBL/GenBank/DDBJ databases">
        <title>Elucidation of the Bokeelamides from Bacteria Associated with Moon Snail Egg Collars.</title>
        <authorList>
            <person name="Campbell R."/>
            <person name="Piedl K."/>
            <person name="Mevers E."/>
        </authorList>
    </citation>
    <scope>NUCLEOTIDE SEQUENCE [LARGE SCALE GENOMIC DNA]</scope>
    <source>
        <strain evidence="12 13">EM133</strain>
    </source>
</reference>
<dbReference type="GO" id="GO:0016829">
    <property type="term" value="F:lyase activity"/>
    <property type="evidence" value="ECO:0007669"/>
    <property type="project" value="UniProtKB-KW"/>
</dbReference>
<protein>
    <recommendedName>
        <fullName evidence="4">imidazole glycerol-phosphate synthase</fullName>
        <ecNumber evidence="4">4.3.2.10</ecNumber>
    </recommendedName>
    <alternativeName>
        <fullName evidence="9">IGP synthase cyclase subunit</fullName>
    </alternativeName>
</protein>
<dbReference type="Proteomes" id="UP001609932">
    <property type="component" value="Unassembled WGS sequence"/>
</dbReference>
<sequence>MRVIAKLDVKPPQVVKPVHFEGLRKIGLPEELARAYYEQGADEVFYVDIVASLYRREILLDQIAATARNLLVPFAVGGGVRTVEDFTRLFHHGADKVVINTGALGEPAIIDAAARVFGGQSVVLNVEAKRLPQGGWTCYSDCGRIPSGRNLLEWVKEAQERGVGEILLQSVDTDGRRRGFDVELISAVVDAVRIPVVAASGAGSLDHILDVAKQARPSGIAVASVLHYGQADIAQIKRHLKQNGVEVAL</sequence>
<dbReference type="Gene3D" id="3.20.20.70">
    <property type="entry name" value="Aldolase class I"/>
    <property type="match status" value="1"/>
</dbReference>
<comment type="similarity">
    <text evidence="2 11">Belongs to the HisA/HisF family.</text>
</comment>
<dbReference type="SUPFAM" id="SSF51366">
    <property type="entry name" value="Ribulose-phoshate binding barrel"/>
    <property type="match status" value="1"/>
</dbReference>
<keyword evidence="7 12" id="KW-0456">Lyase</keyword>
<evidence type="ECO:0000313" key="13">
    <source>
        <dbReference type="Proteomes" id="UP001609932"/>
    </source>
</evidence>
<evidence type="ECO:0000256" key="11">
    <source>
        <dbReference type="RuleBase" id="RU003657"/>
    </source>
</evidence>
<dbReference type="InterPro" id="IPR013785">
    <property type="entry name" value="Aldolase_TIM"/>
</dbReference>
<dbReference type="InterPro" id="IPR006062">
    <property type="entry name" value="His_biosynth"/>
</dbReference>
<evidence type="ECO:0000256" key="10">
    <source>
        <dbReference type="ARBA" id="ARBA00047838"/>
    </source>
</evidence>
<comment type="pathway">
    <text evidence="1">Amino-acid biosynthesis; L-histidine biosynthesis; L-histidine from 5-phospho-alpha-D-ribose 1-diphosphate: step 5/9.</text>
</comment>
<dbReference type="Pfam" id="PF00977">
    <property type="entry name" value="His_biosynth"/>
    <property type="match status" value="1"/>
</dbReference>
<keyword evidence="13" id="KW-1185">Reference proteome</keyword>
<gene>
    <name evidence="12" type="primary">hisF</name>
    <name evidence="12" type="ORF">ACEVAQ_04250</name>
</gene>
<comment type="function">
    <text evidence="8">IGPS catalyzes the conversion of PRFAR and glutamine to IGP, AICAR and glutamate. The HisF subunit catalyzes the cyclization activity that produces IGP and AICAR from PRFAR using the ammonia provided by the HisH subunit.</text>
</comment>
<keyword evidence="6 11" id="KW-0368">Histidine biosynthesis</keyword>
<dbReference type="EC" id="4.3.2.10" evidence="4"/>
<name>A0ABW7M8K7_9GAMM</name>
<evidence type="ECO:0000256" key="4">
    <source>
        <dbReference type="ARBA" id="ARBA00012809"/>
    </source>
</evidence>
<evidence type="ECO:0000256" key="6">
    <source>
        <dbReference type="ARBA" id="ARBA00023102"/>
    </source>
</evidence>
<comment type="catalytic activity">
    <reaction evidence="10">
        <text>5-[(5-phospho-1-deoxy-D-ribulos-1-ylimino)methylamino]-1-(5-phospho-beta-D-ribosyl)imidazole-4-carboxamide + L-glutamine = D-erythro-1-(imidazol-4-yl)glycerol 3-phosphate + 5-amino-1-(5-phospho-beta-D-ribosyl)imidazole-4-carboxamide + L-glutamate + H(+)</text>
        <dbReference type="Rhea" id="RHEA:24793"/>
        <dbReference type="ChEBI" id="CHEBI:15378"/>
        <dbReference type="ChEBI" id="CHEBI:29985"/>
        <dbReference type="ChEBI" id="CHEBI:58278"/>
        <dbReference type="ChEBI" id="CHEBI:58359"/>
        <dbReference type="ChEBI" id="CHEBI:58475"/>
        <dbReference type="ChEBI" id="CHEBI:58525"/>
        <dbReference type="EC" id="4.3.2.10"/>
    </reaction>
</comment>
<evidence type="ECO:0000256" key="8">
    <source>
        <dbReference type="ARBA" id="ARBA00025475"/>
    </source>
</evidence>
<accession>A0ABW7M8K7</accession>
<dbReference type="EMBL" id="JBHEGD010000001">
    <property type="protein sequence ID" value="MFH6597921.1"/>
    <property type="molecule type" value="Genomic_DNA"/>
</dbReference>
<evidence type="ECO:0000256" key="5">
    <source>
        <dbReference type="ARBA" id="ARBA00022605"/>
    </source>
</evidence>
<organism evidence="12 13">
    <name type="scientific">Ectopseudomonas khazarica</name>
    <dbReference type="NCBI Taxonomy" id="2502979"/>
    <lineage>
        <taxon>Bacteria</taxon>
        <taxon>Pseudomonadati</taxon>
        <taxon>Pseudomonadota</taxon>
        <taxon>Gammaproteobacteria</taxon>
        <taxon>Pseudomonadales</taxon>
        <taxon>Pseudomonadaceae</taxon>
        <taxon>Ectopseudomonas</taxon>
    </lineage>
</organism>
<evidence type="ECO:0000256" key="7">
    <source>
        <dbReference type="ARBA" id="ARBA00023239"/>
    </source>
</evidence>
<dbReference type="InterPro" id="IPR050064">
    <property type="entry name" value="IGPS_HisA/HisF"/>
</dbReference>
<evidence type="ECO:0000256" key="1">
    <source>
        <dbReference type="ARBA" id="ARBA00005091"/>
    </source>
</evidence>
<dbReference type="InterPro" id="IPR011060">
    <property type="entry name" value="RibuloseP-bd_barrel"/>
</dbReference>
<comment type="caution">
    <text evidence="12">The sequence shown here is derived from an EMBL/GenBank/DDBJ whole genome shotgun (WGS) entry which is preliminary data.</text>
</comment>
<dbReference type="PANTHER" id="PTHR21235:SF2">
    <property type="entry name" value="IMIDAZOLE GLYCEROL PHOSPHATE SYNTHASE HISHF"/>
    <property type="match status" value="1"/>
</dbReference>